<name>T1DPA6_UROMN</name>
<feature type="signal peptide" evidence="1">
    <location>
        <begin position="1"/>
        <end position="23"/>
    </location>
</feature>
<protein>
    <submittedName>
        <fullName evidence="2">CYLIP-Uro-3</fullName>
    </submittedName>
</protein>
<organism evidence="2">
    <name type="scientific">Urodacus manicatus</name>
    <name type="common">Black rock scorpion</name>
    <dbReference type="NCBI Taxonomy" id="1330407"/>
    <lineage>
        <taxon>Eukaryota</taxon>
        <taxon>Metazoa</taxon>
        <taxon>Ecdysozoa</taxon>
        <taxon>Arthropoda</taxon>
        <taxon>Chelicerata</taxon>
        <taxon>Arachnida</taxon>
        <taxon>Scorpiones</taxon>
        <taxon>Iurida</taxon>
        <taxon>Scorpionoidea</taxon>
        <taxon>Scorpionidae</taxon>
        <taxon>Urodacinae</taxon>
        <taxon>Urodacus</taxon>
    </lineage>
</organism>
<keyword evidence="1" id="KW-0732">Signal</keyword>
<proteinExistence type="evidence at transcript level"/>
<accession>T1DPA6</accession>
<evidence type="ECO:0000256" key="1">
    <source>
        <dbReference type="SAM" id="SignalP"/>
    </source>
</evidence>
<reference evidence="2" key="1">
    <citation type="journal article" date="2013" name="Toxins">
        <title>Evolution stings: the origin and diversification of scorpion toxin peptide scaffolds.</title>
        <authorList>
            <person name="Sunagar K."/>
            <person name="Undheim E.A."/>
            <person name="Chan A.H."/>
            <person name="Koludarov I."/>
            <person name="Munoz-Gomez S.A."/>
            <person name="Antunes A."/>
            <person name="Fry B.G."/>
        </authorList>
    </citation>
    <scope>NUCLEOTIDE SEQUENCE</scope>
    <source>
        <tissue evidence="2">Telson venom gland</tissue>
    </source>
</reference>
<dbReference type="EMBL" id="GALI01000005">
    <property type="protein sequence ID" value="JAA98071.1"/>
    <property type="molecule type" value="mRNA"/>
</dbReference>
<evidence type="ECO:0000313" key="2">
    <source>
        <dbReference type="EMBL" id="JAA98071.1"/>
    </source>
</evidence>
<dbReference type="AlphaFoldDB" id="T1DPA6"/>
<sequence length="68" mass="7626">MKTQLAFLAIAVILMQMFAQTEGGFWGKLWEGVKSAIGKRGLRNLDQVDDLFDSDLSDADAKLLKMFM</sequence>
<feature type="chain" id="PRO_5004586912" evidence="1">
    <location>
        <begin position="24"/>
        <end position="68"/>
    </location>
</feature>